<evidence type="ECO:0000313" key="1">
    <source>
        <dbReference type="EMBL" id="CAH1977460.1"/>
    </source>
</evidence>
<sequence>MIPKLFRAG</sequence>
<keyword evidence="2" id="KW-1185">Reference proteome</keyword>
<accession>A0A9P0KPT2</accession>
<proteinExistence type="predicted"/>
<comment type="caution">
    <text evidence="1">The sequence shown here is derived from an EMBL/GenBank/DDBJ whole genome shotgun (WGS) entry which is preliminary data.</text>
</comment>
<organism evidence="1 2">
    <name type="scientific">Acanthoscelides obtectus</name>
    <name type="common">Bean weevil</name>
    <name type="synonym">Bruchus obtectus</name>
    <dbReference type="NCBI Taxonomy" id="200917"/>
    <lineage>
        <taxon>Eukaryota</taxon>
        <taxon>Metazoa</taxon>
        <taxon>Ecdysozoa</taxon>
        <taxon>Arthropoda</taxon>
        <taxon>Hexapoda</taxon>
        <taxon>Insecta</taxon>
        <taxon>Pterygota</taxon>
        <taxon>Neoptera</taxon>
        <taxon>Endopterygota</taxon>
        <taxon>Coleoptera</taxon>
        <taxon>Polyphaga</taxon>
        <taxon>Cucujiformia</taxon>
        <taxon>Chrysomeloidea</taxon>
        <taxon>Chrysomelidae</taxon>
        <taxon>Bruchinae</taxon>
        <taxon>Bruchini</taxon>
        <taxon>Acanthoscelides</taxon>
    </lineage>
</organism>
<reference evidence="1" key="1">
    <citation type="submission" date="2022-03" db="EMBL/GenBank/DDBJ databases">
        <authorList>
            <person name="Sayadi A."/>
        </authorList>
    </citation>
    <scope>NUCLEOTIDE SEQUENCE</scope>
</reference>
<dbReference type="EMBL" id="CAKOFQ010006859">
    <property type="protein sequence ID" value="CAH1977460.1"/>
    <property type="molecule type" value="Genomic_DNA"/>
</dbReference>
<protein>
    <submittedName>
        <fullName evidence="1">Uncharacterized protein</fullName>
    </submittedName>
</protein>
<evidence type="ECO:0000313" key="2">
    <source>
        <dbReference type="Proteomes" id="UP001152888"/>
    </source>
</evidence>
<dbReference type="Proteomes" id="UP001152888">
    <property type="component" value="Unassembled WGS sequence"/>
</dbReference>
<name>A0A9P0KPT2_ACAOB</name>
<gene>
    <name evidence="1" type="ORF">ACAOBT_LOCUS12670</name>
</gene>